<evidence type="ECO:0000259" key="10">
    <source>
        <dbReference type="PROSITE" id="PS50089"/>
    </source>
</evidence>
<dbReference type="InterPro" id="IPR017907">
    <property type="entry name" value="Znf_RING_CS"/>
</dbReference>
<dbReference type="InterPro" id="IPR013320">
    <property type="entry name" value="ConA-like_dom_sf"/>
</dbReference>
<dbReference type="GO" id="GO:0005737">
    <property type="term" value="C:cytoplasm"/>
    <property type="evidence" value="ECO:0007669"/>
    <property type="project" value="UniProtKB-ARBA"/>
</dbReference>
<dbReference type="Pfam" id="PF13765">
    <property type="entry name" value="PRY"/>
    <property type="match status" value="1"/>
</dbReference>
<dbReference type="InterPro" id="IPR006574">
    <property type="entry name" value="PRY"/>
</dbReference>
<dbReference type="InterPro" id="IPR003879">
    <property type="entry name" value="Butyrophylin_SPRY"/>
</dbReference>
<dbReference type="PRINTS" id="PR01407">
    <property type="entry name" value="BUTYPHLNCDUF"/>
</dbReference>
<gene>
    <name evidence="13" type="ORF">GDO81_019413</name>
</gene>
<feature type="compositionally biased region" description="Basic and acidic residues" evidence="9">
    <location>
        <begin position="189"/>
        <end position="219"/>
    </location>
</feature>
<dbReference type="PANTHER" id="PTHR25465">
    <property type="entry name" value="B-BOX DOMAIN CONTAINING"/>
    <property type="match status" value="1"/>
</dbReference>
<dbReference type="InterPro" id="IPR013083">
    <property type="entry name" value="Znf_RING/FYVE/PHD"/>
</dbReference>
<protein>
    <submittedName>
        <fullName evidence="13">Uncharacterized protein</fullName>
    </submittedName>
</protein>
<evidence type="ECO:0000256" key="2">
    <source>
        <dbReference type="ARBA" id="ARBA00022723"/>
    </source>
</evidence>
<keyword evidence="2" id="KW-0479">Metal-binding</keyword>
<keyword evidence="4" id="KW-0833">Ubl conjugation pathway</keyword>
<dbReference type="Pfam" id="PF00643">
    <property type="entry name" value="zf-B_box"/>
    <property type="match status" value="1"/>
</dbReference>
<name>A0AAV6YSM0_ENGPU</name>
<evidence type="ECO:0000256" key="7">
    <source>
        <dbReference type="ARBA" id="ARBA00023054"/>
    </source>
</evidence>
<feature type="domain" description="B30.2/SPRY" evidence="12">
    <location>
        <begin position="382"/>
        <end position="580"/>
    </location>
</feature>
<keyword evidence="1" id="KW-0399">Innate immunity</keyword>
<evidence type="ECO:0000259" key="11">
    <source>
        <dbReference type="PROSITE" id="PS50119"/>
    </source>
</evidence>
<dbReference type="CDD" id="cd16597">
    <property type="entry name" value="RING-HC_TRIM25_C-IV"/>
    <property type="match status" value="1"/>
</dbReference>
<accession>A0AAV6YSM0</accession>
<evidence type="ECO:0000256" key="6">
    <source>
        <dbReference type="ARBA" id="ARBA00022859"/>
    </source>
</evidence>
<dbReference type="InterPro" id="IPR000315">
    <property type="entry name" value="Znf_B-box"/>
</dbReference>
<keyword evidence="7" id="KW-0175">Coiled coil</keyword>
<evidence type="ECO:0000256" key="9">
    <source>
        <dbReference type="SAM" id="MobiDB-lite"/>
    </source>
</evidence>
<dbReference type="SMART" id="SM00589">
    <property type="entry name" value="PRY"/>
    <property type="match status" value="1"/>
</dbReference>
<dbReference type="PROSITE" id="PS50119">
    <property type="entry name" value="ZF_BBOX"/>
    <property type="match status" value="1"/>
</dbReference>
<dbReference type="InterPro" id="IPR027370">
    <property type="entry name" value="Znf-RING_euk"/>
</dbReference>
<evidence type="ECO:0000256" key="5">
    <source>
        <dbReference type="ARBA" id="ARBA00022833"/>
    </source>
</evidence>
<dbReference type="InterPro" id="IPR001870">
    <property type="entry name" value="B30.2/SPRY"/>
</dbReference>
<dbReference type="EMBL" id="WNYA01010672">
    <property type="protein sequence ID" value="KAG8540379.1"/>
    <property type="molecule type" value="Genomic_DNA"/>
</dbReference>
<evidence type="ECO:0000259" key="12">
    <source>
        <dbReference type="PROSITE" id="PS50188"/>
    </source>
</evidence>
<feature type="compositionally biased region" description="Acidic residues" evidence="9">
    <location>
        <begin position="295"/>
        <end position="310"/>
    </location>
</feature>
<dbReference type="Proteomes" id="UP000824782">
    <property type="component" value="Unassembled WGS sequence"/>
</dbReference>
<feature type="domain" description="RING-type" evidence="10">
    <location>
        <begin position="12"/>
        <end position="55"/>
    </location>
</feature>
<dbReference type="SMART" id="SM00449">
    <property type="entry name" value="SPRY"/>
    <property type="match status" value="1"/>
</dbReference>
<dbReference type="Gene3D" id="2.60.120.920">
    <property type="match status" value="1"/>
</dbReference>
<dbReference type="SUPFAM" id="SSF57845">
    <property type="entry name" value="B-box zinc-binding domain"/>
    <property type="match status" value="1"/>
</dbReference>
<keyword evidence="6" id="KW-0391">Immunity</keyword>
<dbReference type="InterPro" id="IPR003649">
    <property type="entry name" value="Bbox_C"/>
</dbReference>
<dbReference type="SUPFAM" id="SSF49899">
    <property type="entry name" value="Concanavalin A-like lectins/glucanases"/>
    <property type="match status" value="1"/>
</dbReference>
<dbReference type="CDD" id="cd12891">
    <property type="entry name" value="SPRY_PRY_C-I_2"/>
    <property type="match status" value="1"/>
</dbReference>
<dbReference type="InterPro" id="IPR043136">
    <property type="entry name" value="B30.2/SPRY_sf"/>
</dbReference>
<evidence type="ECO:0000256" key="3">
    <source>
        <dbReference type="ARBA" id="ARBA00022771"/>
    </source>
</evidence>
<dbReference type="SMART" id="SM00184">
    <property type="entry name" value="RING"/>
    <property type="match status" value="1"/>
</dbReference>
<reference evidence="13" key="1">
    <citation type="thesis" date="2020" institute="ProQuest LLC" country="789 East Eisenhower Parkway, Ann Arbor, MI, USA">
        <title>Comparative Genomics and Chromosome Evolution.</title>
        <authorList>
            <person name="Mudd A.B."/>
        </authorList>
    </citation>
    <scope>NUCLEOTIDE SEQUENCE</scope>
    <source>
        <strain evidence="13">237g6f4</strain>
        <tissue evidence="13">Blood</tissue>
    </source>
</reference>
<dbReference type="PROSITE" id="PS50188">
    <property type="entry name" value="B302_SPRY"/>
    <property type="match status" value="1"/>
</dbReference>
<sequence length="589" mass="66968">MASADLREELLCSICLSLYTDPVTLRCGHNFCRVCIGQYLNAQDRSRDYSCPECRTVYRRRPALQRNITLRNVVERVRSTEPSNEEITGIRCTYCIHSPVPAVKSCLHCEASLCDDHLRVHSKGPEHVLTDPSTSLENRKCPVHKKILEYYCTEDAACICVTCSLDGEHRGHQVETLDEASEKKKKKLRDVLQKMTTKREKTEKRLEESRRKAQEKASGEAERVTALFKDIRKWLDDLKKRILSEVSRQEMHASFLMSDVIQELEIKKDKLSRKMKDIEELCNMTDPLTVLQEPDTGDLCDPEEGGDEEDTGGHDGGEEDTGGHDKTHDINMDIIAWMLHEGFSDIKRNLETILPSKFDLLGPQYPNVSQTQDVSVSGTKNVKDTIMAAGDGGIYGEGPVDILLDINTAYNNLLISNDLKTANWTDINQNRPDTAERFQYYPQVMSSRGFTSGRHYWDVEIRRSGMWRVGMCYPSIDRRGNQSGIGDNNKSWGLCAGLINRTCYIVVHDQEVIKLPQQCCQDRFRISLDYEAGKLSFYELCDPIRHLHTFTTTFTEPLHAVWNIGGGHIQILGGGGSADLRFHHKSMEW</sequence>
<evidence type="ECO:0000256" key="8">
    <source>
        <dbReference type="PROSITE-ProRule" id="PRU00024"/>
    </source>
</evidence>
<dbReference type="PROSITE" id="PS50089">
    <property type="entry name" value="ZF_RING_2"/>
    <property type="match status" value="1"/>
</dbReference>
<dbReference type="SMART" id="SM00336">
    <property type="entry name" value="BBOX"/>
    <property type="match status" value="1"/>
</dbReference>
<dbReference type="GO" id="GO:0045087">
    <property type="term" value="P:innate immune response"/>
    <property type="evidence" value="ECO:0007669"/>
    <property type="project" value="UniProtKB-KW"/>
</dbReference>
<keyword evidence="5" id="KW-0862">Zinc</keyword>
<keyword evidence="3 8" id="KW-0863">Zinc-finger</keyword>
<dbReference type="Gene3D" id="3.30.160.60">
    <property type="entry name" value="Classic Zinc Finger"/>
    <property type="match status" value="1"/>
</dbReference>
<dbReference type="PANTHER" id="PTHR25465:SF41">
    <property type="entry name" value="E3 UBIQUITIN-PROTEIN LIGASE RNF135"/>
    <property type="match status" value="1"/>
</dbReference>
<dbReference type="SUPFAM" id="SSF57850">
    <property type="entry name" value="RING/U-box"/>
    <property type="match status" value="1"/>
</dbReference>
<dbReference type="Gene3D" id="3.30.40.10">
    <property type="entry name" value="Zinc/RING finger domain, C3HC4 (zinc finger)"/>
    <property type="match status" value="1"/>
</dbReference>
<evidence type="ECO:0000313" key="13">
    <source>
        <dbReference type="EMBL" id="KAG8540379.1"/>
    </source>
</evidence>
<organism evidence="13 14">
    <name type="scientific">Engystomops pustulosus</name>
    <name type="common">Tungara frog</name>
    <name type="synonym">Physalaemus pustulosus</name>
    <dbReference type="NCBI Taxonomy" id="76066"/>
    <lineage>
        <taxon>Eukaryota</taxon>
        <taxon>Metazoa</taxon>
        <taxon>Chordata</taxon>
        <taxon>Craniata</taxon>
        <taxon>Vertebrata</taxon>
        <taxon>Euteleostomi</taxon>
        <taxon>Amphibia</taxon>
        <taxon>Batrachia</taxon>
        <taxon>Anura</taxon>
        <taxon>Neobatrachia</taxon>
        <taxon>Hyloidea</taxon>
        <taxon>Leptodactylidae</taxon>
        <taxon>Leiuperinae</taxon>
        <taxon>Engystomops</taxon>
    </lineage>
</organism>
<feature type="region of interest" description="Disordered" evidence="9">
    <location>
        <begin position="289"/>
        <end position="327"/>
    </location>
</feature>
<keyword evidence="14" id="KW-1185">Reference proteome</keyword>
<evidence type="ECO:0000313" key="14">
    <source>
        <dbReference type="Proteomes" id="UP000824782"/>
    </source>
</evidence>
<dbReference type="SMART" id="SM00502">
    <property type="entry name" value="BBC"/>
    <property type="match status" value="1"/>
</dbReference>
<evidence type="ECO:0000256" key="1">
    <source>
        <dbReference type="ARBA" id="ARBA00022588"/>
    </source>
</evidence>
<feature type="domain" description="B box-type" evidence="11">
    <location>
        <begin position="136"/>
        <end position="177"/>
    </location>
</feature>
<dbReference type="Pfam" id="PF13445">
    <property type="entry name" value="zf-RING_UBOX"/>
    <property type="match status" value="1"/>
</dbReference>
<dbReference type="AlphaFoldDB" id="A0AAV6YSM0"/>
<dbReference type="Pfam" id="PF00622">
    <property type="entry name" value="SPRY"/>
    <property type="match status" value="1"/>
</dbReference>
<feature type="region of interest" description="Disordered" evidence="9">
    <location>
        <begin position="188"/>
        <end position="219"/>
    </location>
</feature>
<dbReference type="PROSITE" id="PS00518">
    <property type="entry name" value="ZF_RING_1"/>
    <property type="match status" value="1"/>
</dbReference>
<dbReference type="InterPro" id="IPR003877">
    <property type="entry name" value="SPRY_dom"/>
</dbReference>
<comment type="caution">
    <text evidence="13">The sequence shown here is derived from an EMBL/GenBank/DDBJ whole genome shotgun (WGS) entry which is preliminary data.</text>
</comment>
<feature type="compositionally biased region" description="Basic and acidic residues" evidence="9">
    <location>
        <begin position="311"/>
        <end position="327"/>
    </location>
</feature>
<proteinExistence type="predicted"/>
<dbReference type="GO" id="GO:0008270">
    <property type="term" value="F:zinc ion binding"/>
    <property type="evidence" value="ECO:0007669"/>
    <property type="project" value="UniProtKB-KW"/>
</dbReference>
<dbReference type="InterPro" id="IPR001841">
    <property type="entry name" value="Znf_RING"/>
</dbReference>
<dbReference type="CDD" id="cd19769">
    <property type="entry name" value="Bbox2_TRIM16-like"/>
    <property type="match status" value="1"/>
</dbReference>
<dbReference type="InterPro" id="IPR051051">
    <property type="entry name" value="E3_ubiq-ligase_TRIM/RNF"/>
</dbReference>
<evidence type="ECO:0000256" key="4">
    <source>
        <dbReference type="ARBA" id="ARBA00022786"/>
    </source>
</evidence>